<evidence type="ECO:0000256" key="1">
    <source>
        <dbReference type="SAM" id="MobiDB-lite"/>
    </source>
</evidence>
<sequence>MNEIIKNSARFFADTPGLSNLPKTNRIARLIANPPAGLTKQTMEPLILACVNGARIVVHATLVYHVIPLFLEYKNKHGSNIEKAFYQRHTVESLLQRLVVDRPLAFYGPSNTTKLRTGALPDPSAWLKVGTDFETQQITLEDYMSFDEIMLAALIGVSSPTTFINPGQRNNRAVPTQNASLFNSTGILVGLVGARFEMSNHMESQYILISKTRSTPTNGFGRDGYACNACEFERLAILACAFGNQDADFPERWYFPSYDEVATLMTRAGQEGISAHMRMSQRFVRLDAETFFNVEAYRRRIRLSAETLLLEANQRSIEETQKNGLFKGAFVHVVGLGLGVWQILNIQNQIYVDAFGQALRRIAIPHVKVVNFSWIEGVHSCGGYKNGEELVDAGGNKIIIEFSKRNPADRFAYFDEDKLLVASFAWDGNAFVGNEYWDCLLTASGDPAAVASSIIGETLNPLINADFPNNVAILDPDLNSRSITTKIEAIEARHYNIKAGRASSLDFASSFNLQDSLQIMNLWNSKEQHQMKPEIPEDQFQLMESNHMPQLVKSEVQFKIQAEDLFSDSAIVHPELDESQSTATDTNARGMPDNGDSN</sequence>
<evidence type="ECO:0000313" key="2">
    <source>
        <dbReference type="EMBL" id="KAJ3111324.1"/>
    </source>
</evidence>
<comment type="caution">
    <text evidence="2">The sequence shown here is derived from an EMBL/GenBank/DDBJ whole genome shotgun (WGS) entry which is preliminary data.</text>
</comment>
<reference evidence="2" key="1">
    <citation type="submission" date="2020-05" db="EMBL/GenBank/DDBJ databases">
        <title>Phylogenomic resolution of chytrid fungi.</title>
        <authorList>
            <person name="Stajich J.E."/>
            <person name="Amses K."/>
            <person name="Simmons R."/>
            <person name="Seto K."/>
            <person name="Myers J."/>
            <person name="Bonds A."/>
            <person name="Quandt C.A."/>
            <person name="Barry K."/>
            <person name="Liu P."/>
            <person name="Grigoriev I."/>
            <person name="Longcore J.E."/>
            <person name="James T.Y."/>
        </authorList>
    </citation>
    <scope>NUCLEOTIDE SEQUENCE</scope>
    <source>
        <strain evidence="2">JEL0513</strain>
    </source>
</reference>
<dbReference type="EMBL" id="JADGJH010001642">
    <property type="protein sequence ID" value="KAJ3111324.1"/>
    <property type="molecule type" value="Genomic_DNA"/>
</dbReference>
<evidence type="ECO:0000313" key="3">
    <source>
        <dbReference type="Proteomes" id="UP001211907"/>
    </source>
</evidence>
<keyword evidence="3" id="KW-1185">Reference proteome</keyword>
<name>A0AAD5SVE7_9FUNG</name>
<dbReference type="InterPro" id="IPR032063">
    <property type="entry name" value="MavL-like"/>
</dbReference>
<feature type="region of interest" description="Disordered" evidence="1">
    <location>
        <begin position="571"/>
        <end position="598"/>
    </location>
</feature>
<dbReference type="Pfam" id="PF16062">
    <property type="entry name" value="MavL-like"/>
    <property type="match status" value="1"/>
</dbReference>
<dbReference type="AlphaFoldDB" id="A0AAD5SVE7"/>
<protein>
    <submittedName>
        <fullName evidence="2">Uncharacterized protein</fullName>
    </submittedName>
</protein>
<proteinExistence type="predicted"/>
<organism evidence="2 3">
    <name type="scientific">Physocladia obscura</name>
    <dbReference type="NCBI Taxonomy" id="109957"/>
    <lineage>
        <taxon>Eukaryota</taxon>
        <taxon>Fungi</taxon>
        <taxon>Fungi incertae sedis</taxon>
        <taxon>Chytridiomycota</taxon>
        <taxon>Chytridiomycota incertae sedis</taxon>
        <taxon>Chytridiomycetes</taxon>
        <taxon>Chytridiales</taxon>
        <taxon>Chytriomycetaceae</taxon>
        <taxon>Physocladia</taxon>
    </lineage>
</organism>
<gene>
    <name evidence="2" type="ORF">HK100_002726</name>
</gene>
<accession>A0AAD5SVE7</accession>
<dbReference type="Proteomes" id="UP001211907">
    <property type="component" value="Unassembled WGS sequence"/>
</dbReference>